<reference evidence="11 13" key="1">
    <citation type="journal article" date="2020" name="Nature">
        <title>Six reference-quality genomes reveal evolution of bat adaptations.</title>
        <authorList>
            <person name="Jebb D."/>
            <person name="Huang Z."/>
            <person name="Pippel M."/>
            <person name="Hughes G.M."/>
            <person name="Lavrichenko K."/>
            <person name="Devanna P."/>
            <person name="Winkler S."/>
            <person name="Jermiin L.S."/>
            <person name="Skirmuntt E.C."/>
            <person name="Katzourakis A."/>
            <person name="Burkitt-Gray L."/>
            <person name="Ray D.A."/>
            <person name="Sullivan K.A.M."/>
            <person name="Roscito J.G."/>
            <person name="Kirilenko B.M."/>
            <person name="Davalos L.M."/>
            <person name="Corthals A.P."/>
            <person name="Power M.L."/>
            <person name="Jones G."/>
            <person name="Ransome R.D."/>
            <person name="Dechmann D.K.N."/>
            <person name="Locatelli A.G."/>
            <person name="Puechmaille S.J."/>
            <person name="Fedrigo O."/>
            <person name="Jarvis E.D."/>
            <person name="Hiller M."/>
            <person name="Vernes S.C."/>
            <person name="Myers E.W."/>
            <person name="Teeling E.C."/>
        </authorList>
    </citation>
    <scope>NUCLEOTIDE SEQUENCE [LARGE SCALE GENOMIC DNA]</scope>
    <source>
        <strain evidence="11">Bat1K_MPI-CBG_1</strain>
    </source>
</reference>
<dbReference type="InterPro" id="IPR042940">
    <property type="entry name" value="HSPB9"/>
</dbReference>
<evidence type="ECO:0000256" key="2">
    <source>
        <dbReference type="ARBA" id="ARBA00004496"/>
    </source>
</evidence>
<keyword evidence="12" id="KW-1185">Reference proteome</keyword>
<reference evidence="14" key="2">
    <citation type="submission" date="2025-04" db="UniProtKB">
        <authorList>
            <consortium name="RefSeq"/>
        </authorList>
    </citation>
    <scope>IDENTIFICATION</scope>
    <source>
        <tissue evidence="14">Muscle</tissue>
    </source>
</reference>
<comment type="similarity">
    <text evidence="7 8">Belongs to the small heat shock protein (HSP20) family.</text>
</comment>
<evidence type="ECO:0000259" key="10">
    <source>
        <dbReference type="PROSITE" id="PS01031"/>
    </source>
</evidence>
<protein>
    <recommendedName>
        <fullName evidence="6">Heat shock protein beta-9</fullName>
    </recommendedName>
</protein>
<evidence type="ECO:0000256" key="8">
    <source>
        <dbReference type="RuleBase" id="RU003616"/>
    </source>
</evidence>
<feature type="region of interest" description="Disordered" evidence="9">
    <location>
        <begin position="1"/>
        <end position="28"/>
    </location>
</feature>
<dbReference type="PANTHER" id="PTHR47896">
    <property type="entry name" value="HEAT SHOCK PROTEIN BETA-9"/>
    <property type="match status" value="1"/>
</dbReference>
<dbReference type="GO" id="GO:0005634">
    <property type="term" value="C:nucleus"/>
    <property type="evidence" value="ECO:0007669"/>
    <property type="project" value="UniProtKB-SubCell"/>
</dbReference>
<feature type="compositionally biased region" description="Polar residues" evidence="9">
    <location>
        <begin position="9"/>
        <end position="28"/>
    </location>
</feature>
<evidence type="ECO:0000256" key="5">
    <source>
        <dbReference type="ARBA" id="ARBA00023242"/>
    </source>
</evidence>
<evidence type="ECO:0000256" key="1">
    <source>
        <dbReference type="ARBA" id="ARBA00004123"/>
    </source>
</evidence>
<evidence type="ECO:0000256" key="4">
    <source>
        <dbReference type="ARBA" id="ARBA00023016"/>
    </source>
</evidence>
<dbReference type="Pfam" id="PF00011">
    <property type="entry name" value="HSP20"/>
    <property type="match status" value="1"/>
</dbReference>
<dbReference type="CTD" id="94086"/>
<dbReference type="Proteomes" id="UP000504628">
    <property type="component" value="Chromosome 8"/>
</dbReference>
<dbReference type="CDD" id="cd06481">
    <property type="entry name" value="ACD_HspB9_like"/>
    <property type="match status" value="1"/>
</dbReference>
<dbReference type="InterPro" id="IPR008978">
    <property type="entry name" value="HSP20-like_chaperone"/>
</dbReference>
<name>A0A6J2MEJ0_9CHIR</name>
<feature type="domain" description="SHSP" evidence="10">
    <location>
        <begin position="36"/>
        <end position="152"/>
    </location>
</feature>
<dbReference type="SUPFAM" id="SSF49764">
    <property type="entry name" value="HSP20-like chaperones"/>
    <property type="match status" value="1"/>
</dbReference>
<dbReference type="GeneID" id="114504196"/>
<dbReference type="Proteomes" id="UP000664940">
    <property type="component" value="Unassembled WGS sequence"/>
</dbReference>
<evidence type="ECO:0000256" key="6">
    <source>
        <dbReference type="ARBA" id="ARBA00073536"/>
    </source>
</evidence>
<dbReference type="InterPro" id="IPR002068">
    <property type="entry name" value="A-crystallin/Hsp20_dom"/>
</dbReference>
<dbReference type="PANTHER" id="PTHR47896:SF1">
    <property type="entry name" value="HEAT SHOCK PROTEIN BETA-9"/>
    <property type="match status" value="1"/>
</dbReference>
<gene>
    <name evidence="14" type="primary">HSPB9</name>
    <name evidence="11" type="ORF">HJG60_006480</name>
</gene>
<dbReference type="AlphaFoldDB" id="A0A6J2MEJ0"/>
<accession>A0A6J2MEJ0</accession>
<dbReference type="EMBL" id="JABVXQ010000008">
    <property type="protein sequence ID" value="KAF6094248.1"/>
    <property type="molecule type" value="Genomic_DNA"/>
</dbReference>
<dbReference type="OrthoDB" id="8946669at2759"/>
<feature type="compositionally biased region" description="Basic residues" evidence="9">
    <location>
        <begin position="149"/>
        <end position="161"/>
    </location>
</feature>
<evidence type="ECO:0000313" key="12">
    <source>
        <dbReference type="Proteomes" id="UP000504628"/>
    </source>
</evidence>
<evidence type="ECO:0000256" key="7">
    <source>
        <dbReference type="PROSITE-ProRule" id="PRU00285"/>
    </source>
</evidence>
<keyword evidence="5" id="KW-0539">Nucleus</keyword>
<proteinExistence type="inferred from homology"/>
<evidence type="ECO:0000313" key="14">
    <source>
        <dbReference type="RefSeq" id="XP_028377721.1"/>
    </source>
</evidence>
<dbReference type="FunFam" id="2.60.40.790:FF:000063">
    <property type="entry name" value="Heat shock protein beta-9"/>
    <property type="match status" value="1"/>
</dbReference>
<comment type="subcellular location">
    <subcellularLocation>
        <location evidence="2">Cytoplasm</location>
    </subcellularLocation>
    <subcellularLocation>
        <location evidence="1">Nucleus</location>
    </subcellularLocation>
</comment>
<dbReference type="KEGG" id="pdic:114504196"/>
<dbReference type="Gene3D" id="2.60.40.790">
    <property type="match status" value="1"/>
</dbReference>
<organism evidence="12 14">
    <name type="scientific">Phyllostomus discolor</name>
    <name type="common">pale spear-nosed bat</name>
    <dbReference type="NCBI Taxonomy" id="89673"/>
    <lineage>
        <taxon>Eukaryota</taxon>
        <taxon>Metazoa</taxon>
        <taxon>Chordata</taxon>
        <taxon>Craniata</taxon>
        <taxon>Vertebrata</taxon>
        <taxon>Euteleostomi</taxon>
        <taxon>Mammalia</taxon>
        <taxon>Eutheria</taxon>
        <taxon>Laurasiatheria</taxon>
        <taxon>Chiroptera</taxon>
        <taxon>Yangochiroptera</taxon>
        <taxon>Phyllostomidae</taxon>
        <taxon>Phyllostominae</taxon>
        <taxon>Phyllostomus</taxon>
    </lineage>
</organism>
<dbReference type="RefSeq" id="XP_028377721.1">
    <property type="nucleotide sequence ID" value="XM_028521920.2"/>
</dbReference>
<evidence type="ECO:0000313" key="11">
    <source>
        <dbReference type="EMBL" id="KAF6094248.1"/>
    </source>
</evidence>
<evidence type="ECO:0000313" key="13">
    <source>
        <dbReference type="Proteomes" id="UP000664940"/>
    </source>
</evidence>
<feature type="region of interest" description="Disordered" evidence="9">
    <location>
        <begin position="134"/>
        <end position="161"/>
    </location>
</feature>
<evidence type="ECO:0000256" key="3">
    <source>
        <dbReference type="ARBA" id="ARBA00022490"/>
    </source>
</evidence>
<keyword evidence="4 11" id="KW-0346">Stress response</keyword>
<dbReference type="PROSITE" id="PS01031">
    <property type="entry name" value="SHSP"/>
    <property type="match status" value="1"/>
</dbReference>
<keyword evidence="3" id="KW-0963">Cytoplasm</keyword>
<dbReference type="GO" id="GO:0005737">
    <property type="term" value="C:cytoplasm"/>
    <property type="evidence" value="ECO:0007669"/>
    <property type="project" value="UniProtKB-SubCell"/>
</dbReference>
<sequence>MQRVGSGLPNGSQAASRSPSTALAEQKNQAATLPVRLLRDDVTAIRDDVHAENGFQMKVNAHGFSPEELVVQVDGQCLKVTGQRQTENYSSDGGSYRLAHMVHRQMPLPPDLDPAAMTCCLTPSGYLCVRGQCRPLPPSEAPTGQSPRLRSRGSKKGPKPA</sequence>
<evidence type="ECO:0000256" key="9">
    <source>
        <dbReference type="SAM" id="MobiDB-lite"/>
    </source>
</evidence>